<reference evidence="1 2" key="1">
    <citation type="submission" date="2016-11" db="EMBL/GenBank/DDBJ databases">
        <authorList>
            <person name="Jaros S."/>
            <person name="Januszkiewicz K."/>
            <person name="Wedrychowicz H."/>
        </authorList>
    </citation>
    <scope>NUCLEOTIDE SEQUENCE [LARGE SCALE GENOMIC DNA]</scope>
    <source>
        <strain evidence="1 2">DSM 26897</strain>
    </source>
</reference>
<accession>A0A1M5HVC0</accession>
<dbReference type="SUPFAM" id="SSF52540">
    <property type="entry name" value="P-loop containing nucleoside triphosphate hydrolases"/>
    <property type="match status" value="1"/>
</dbReference>
<keyword evidence="2" id="KW-1185">Reference proteome</keyword>
<protein>
    <submittedName>
        <fullName evidence="1">CobQ/CobB/MinD/ParA nucleotide binding domain-containing protein</fullName>
    </submittedName>
</protein>
<dbReference type="AlphaFoldDB" id="A0A1M5HVC0"/>
<dbReference type="STRING" id="1302690.BUE76_00255"/>
<sequence>MKTIFFSGLAGGSGKTTMAINFARYLHYYEKSKVMLLSCDMPSVLPFLEAQAPFPFAARDISPSQCAAYLQAIAAGAQAPAYMIVDLPSGATLEILRLLPVAHHHVMPFEYSMVHYGKLQTFLHLLNKWAPESIPLLLPNKVSRANATIKSLFDNWFRQSSLFVLPFVTTSSAHAVPSTAPFNQLEFQNLRPVFNRMMHIL</sequence>
<dbReference type="EMBL" id="FQUO01000020">
    <property type="protein sequence ID" value="SHG19874.1"/>
    <property type="molecule type" value="Genomic_DNA"/>
</dbReference>
<evidence type="ECO:0000313" key="1">
    <source>
        <dbReference type="EMBL" id="SHG19874.1"/>
    </source>
</evidence>
<evidence type="ECO:0000313" key="2">
    <source>
        <dbReference type="Proteomes" id="UP000184368"/>
    </source>
</evidence>
<gene>
    <name evidence="1" type="ORF">SAMN05444008_12076</name>
</gene>
<dbReference type="Gene3D" id="3.40.50.300">
    <property type="entry name" value="P-loop containing nucleotide triphosphate hydrolases"/>
    <property type="match status" value="1"/>
</dbReference>
<dbReference type="RefSeq" id="WP_073047525.1">
    <property type="nucleotide sequence ID" value="NZ_FQUO01000020.1"/>
</dbReference>
<dbReference type="InterPro" id="IPR027417">
    <property type="entry name" value="P-loop_NTPase"/>
</dbReference>
<name>A0A1M5HVC0_9BACT</name>
<proteinExistence type="predicted"/>
<dbReference type="OrthoDB" id="978593at2"/>
<dbReference type="Proteomes" id="UP000184368">
    <property type="component" value="Unassembled WGS sequence"/>
</dbReference>
<organism evidence="1 2">
    <name type="scientific">Cnuella takakiae</name>
    <dbReference type="NCBI Taxonomy" id="1302690"/>
    <lineage>
        <taxon>Bacteria</taxon>
        <taxon>Pseudomonadati</taxon>
        <taxon>Bacteroidota</taxon>
        <taxon>Chitinophagia</taxon>
        <taxon>Chitinophagales</taxon>
        <taxon>Chitinophagaceae</taxon>
        <taxon>Cnuella</taxon>
    </lineage>
</organism>